<dbReference type="RefSeq" id="WP_259662265.1">
    <property type="nucleotide sequence ID" value="NZ_JAHXRI010000025.1"/>
</dbReference>
<name>A0A953NAJ1_9BURK</name>
<feature type="signal peptide" evidence="1">
    <location>
        <begin position="1"/>
        <end position="16"/>
    </location>
</feature>
<proteinExistence type="predicted"/>
<evidence type="ECO:0000313" key="2">
    <source>
        <dbReference type="EMBL" id="MBZ1351851.1"/>
    </source>
</evidence>
<gene>
    <name evidence="2" type="ORF">KZZ10_14500</name>
</gene>
<keyword evidence="1" id="KW-0732">Signal</keyword>
<dbReference type="PROSITE" id="PS51257">
    <property type="entry name" value="PROKAR_LIPOPROTEIN"/>
    <property type="match status" value="1"/>
</dbReference>
<dbReference type="AlphaFoldDB" id="A0A953NAJ1"/>
<reference evidence="2" key="1">
    <citation type="submission" date="2021-07" db="EMBL/GenBank/DDBJ databases">
        <title>New genus and species of the family Alcaligenaceae.</title>
        <authorList>
            <person name="Hahn M.W."/>
        </authorList>
    </citation>
    <scope>NUCLEOTIDE SEQUENCE</scope>
    <source>
        <strain evidence="2">LF4-65</strain>
    </source>
</reference>
<sequence length="167" mass="18310">MRALAILLVMLLSACAVPPGGSILNPAPAEEPSPLEAVIAVSKKIKSLCIEPEYATYFAKTFCTPSELSLAMMSDRTKITQAQKNALNAWAQAYDKLANEMNEALALTSAANKQMADYNKLVAFPAAQKNRLDLYQGNITWGVYNRKRKEISDGMAAESRRVVQQKI</sequence>
<evidence type="ECO:0000256" key="1">
    <source>
        <dbReference type="SAM" id="SignalP"/>
    </source>
</evidence>
<organism evidence="2 3">
    <name type="scientific">Zwartia hollandica</name>
    <dbReference type="NCBI Taxonomy" id="324606"/>
    <lineage>
        <taxon>Bacteria</taxon>
        <taxon>Pseudomonadati</taxon>
        <taxon>Pseudomonadota</taxon>
        <taxon>Betaproteobacteria</taxon>
        <taxon>Burkholderiales</taxon>
        <taxon>Alcaligenaceae</taxon>
        <taxon>Zwartia</taxon>
    </lineage>
</organism>
<feature type="chain" id="PRO_5038119951" evidence="1">
    <location>
        <begin position="17"/>
        <end position="167"/>
    </location>
</feature>
<accession>A0A953NAJ1</accession>
<comment type="caution">
    <text evidence="2">The sequence shown here is derived from an EMBL/GenBank/DDBJ whole genome shotgun (WGS) entry which is preliminary data.</text>
</comment>
<keyword evidence="3" id="KW-1185">Reference proteome</keyword>
<evidence type="ECO:0000313" key="3">
    <source>
        <dbReference type="Proteomes" id="UP000739565"/>
    </source>
</evidence>
<dbReference type="EMBL" id="JAHXRI010000025">
    <property type="protein sequence ID" value="MBZ1351851.1"/>
    <property type="molecule type" value="Genomic_DNA"/>
</dbReference>
<dbReference type="Proteomes" id="UP000739565">
    <property type="component" value="Unassembled WGS sequence"/>
</dbReference>
<protein>
    <submittedName>
        <fullName evidence="2">Uncharacterized protein</fullName>
    </submittedName>
</protein>